<evidence type="ECO:0000256" key="1">
    <source>
        <dbReference type="SAM" id="MobiDB-lite"/>
    </source>
</evidence>
<feature type="compositionally biased region" description="Low complexity" evidence="1">
    <location>
        <begin position="261"/>
        <end position="286"/>
    </location>
</feature>
<feature type="region of interest" description="Disordered" evidence="1">
    <location>
        <begin position="261"/>
        <end position="349"/>
    </location>
</feature>
<gene>
    <name evidence="2" type="ORF">B9479_003549</name>
</gene>
<feature type="compositionally biased region" description="Acidic residues" evidence="1">
    <location>
        <begin position="327"/>
        <end position="341"/>
    </location>
</feature>
<sequence length="547" mass="59132">MSSPPPSPSPPPTSLSDPIAYLALLKFHRLLPRCPRTNLPVSYADLGDPRGVVVVYLLPSGCSRWVAAPMDPVAIKYGIRLIVVDRPGTGGTGQVPLNERIARSCEMVVSVLEHLDVKPAHMLATSAGIYYALHLLINHPSTFQTSLNPPPKLWLIAPWVPLLPPDDPDYWPFKWDWIPTPLIATQHITVSRSFPSSLYPLLSSRWAGQGRIRADDLVEKTPHLIKAAEQAQKVYNQGAKAYDTGKSFALRWYKSYFDPPASSSPSSSSSSNQGSGVPSPVPSMSSKGYAAEGKSGKQDLGGDTQKLLNGIRGAGMGEGTEVRAPDPAEDGEGEGEGEEHDYDSGEWPPRERFWGKTPCCITCTISGYMQAENAQGIGQEHLICLNRGPQNTGAPYLLTALSDLAATIEFAQSPVDYEARTRLGKKFGMSVGERLRDVVGDGQRGEEAMADAGSESEAGGGGGGGGGGVKWPLEVNVWWGWLDDMVPRKGQLWFNDRVGQYGDAIKLSIHDVPDGDHADLLARQEGIHQCFQLIQFQGNSTAPTLQV</sequence>
<comment type="caution">
    <text evidence="2">The sequence shown here is derived from an EMBL/GenBank/DDBJ whole genome shotgun (WGS) entry which is preliminary data.</text>
</comment>
<dbReference type="Gene3D" id="3.40.50.1820">
    <property type="entry name" value="alpha/beta hydrolase"/>
    <property type="match status" value="1"/>
</dbReference>
<organism evidence="2 3">
    <name type="scientific">Cryptococcus floricola</name>
    <dbReference type="NCBI Taxonomy" id="2591691"/>
    <lineage>
        <taxon>Eukaryota</taxon>
        <taxon>Fungi</taxon>
        <taxon>Dikarya</taxon>
        <taxon>Basidiomycota</taxon>
        <taxon>Agaricomycotina</taxon>
        <taxon>Tremellomycetes</taxon>
        <taxon>Tremellales</taxon>
        <taxon>Cryptococcaceae</taxon>
        <taxon>Cryptococcus</taxon>
    </lineage>
</organism>
<evidence type="ECO:0000313" key="2">
    <source>
        <dbReference type="EMBL" id="TYJ55771.1"/>
    </source>
</evidence>
<protein>
    <recommendedName>
        <fullName evidence="4">AB hydrolase-1 domain-containing protein</fullName>
    </recommendedName>
</protein>
<feature type="region of interest" description="Disordered" evidence="1">
    <location>
        <begin position="441"/>
        <end position="467"/>
    </location>
</feature>
<proteinExistence type="predicted"/>
<feature type="compositionally biased region" description="Gly residues" evidence="1">
    <location>
        <begin position="458"/>
        <end position="467"/>
    </location>
</feature>
<dbReference type="EMBL" id="NIDF01000034">
    <property type="protein sequence ID" value="TYJ55771.1"/>
    <property type="molecule type" value="Genomic_DNA"/>
</dbReference>
<reference evidence="2 3" key="1">
    <citation type="submission" date="2017-05" db="EMBL/GenBank/DDBJ databases">
        <title>The Genome Sequence of Tsuchiyaea wingfieldii DSM 27421.</title>
        <authorList>
            <person name="Cuomo C."/>
            <person name="Passer A."/>
            <person name="Billmyre B."/>
            <person name="Heitman J."/>
        </authorList>
    </citation>
    <scope>NUCLEOTIDE SEQUENCE [LARGE SCALE GENOMIC DNA]</scope>
    <source>
        <strain evidence="2 3">DSM 27421</strain>
    </source>
</reference>
<dbReference type="SUPFAM" id="SSF53474">
    <property type="entry name" value="alpha/beta-Hydrolases"/>
    <property type="match status" value="1"/>
</dbReference>
<accession>A0A5D3AZR7</accession>
<dbReference type="InterPro" id="IPR029058">
    <property type="entry name" value="AB_hydrolase_fold"/>
</dbReference>
<name>A0A5D3AZR7_9TREE</name>
<dbReference type="AlphaFoldDB" id="A0A5D3AZR7"/>
<evidence type="ECO:0008006" key="4">
    <source>
        <dbReference type="Google" id="ProtNLM"/>
    </source>
</evidence>
<dbReference type="Proteomes" id="UP000322245">
    <property type="component" value="Unassembled WGS sequence"/>
</dbReference>
<evidence type="ECO:0000313" key="3">
    <source>
        <dbReference type="Proteomes" id="UP000322245"/>
    </source>
</evidence>
<keyword evidence="3" id="KW-1185">Reference proteome</keyword>